<comment type="catalytic activity">
    <reaction evidence="10">
        <text>a (3R)-hydroxyacyl-[ACP] + L-ornithine = a lyso-ornithine lipid + holo-[ACP] + H(+)</text>
        <dbReference type="Rhea" id="RHEA:20633"/>
        <dbReference type="Rhea" id="RHEA-COMP:9685"/>
        <dbReference type="Rhea" id="RHEA-COMP:9945"/>
        <dbReference type="ChEBI" id="CHEBI:15378"/>
        <dbReference type="ChEBI" id="CHEBI:46911"/>
        <dbReference type="ChEBI" id="CHEBI:64479"/>
        <dbReference type="ChEBI" id="CHEBI:78827"/>
        <dbReference type="ChEBI" id="CHEBI:138482"/>
        <dbReference type="EC" id="2.3.2.30"/>
    </reaction>
    <physiologicalReaction direction="left-to-right" evidence="10">
        <dbReference type="Rhea" id="RHEA:20634"/>
    </physiologicalReaction>
</comment>
<keyword evidence="5 12" id="KW-0012">Acyltransferase</keyword>
<dbReference type="SMART" id="SM00563">
    <property type="entry name" value="PlsC"/>
    <property type="match status" value="1"/>
</dbReference>
<feature type="domain" description="Phospholipid/glycerol acyltransferase" evidence="11">
    <location>
        <begin position="81"/>
        <end position="198"/>
    </location>
</feature>
<evidence type="ECO:0000256" key="3">
    <source>
        <dbReference type="ARBA" id="ARBA00022679"/>
    </source>
</evidence>
<evidence type="ECO:0000256" key="8">
    <source>
        <dbReference type="ARBA" id="ARBA00039866"/>
    </source>
</evidence>
<accession>A0ABU3A0Z4</accession>
<name>A0ABU3A0Z4_9GAMM</name>
<protein>
    <recommendedName>
        <fullName evidence="8">L-ornithine N(alpha)-acyltransferase</fullName>
        <ecNumber evidence="7">2.3.2.30</ecNumber>
    </recommendedName>
</protein>
<dbReference type="PANTHER" id="PTHR37323:SF1">
    <property type="entry name" value="L-ORNITHINE N(ALPHA)-ACYLTRANSFERASE"/>
    <property type="match status" value="1"/>
</dbReference>
<dbReference type="InterPro" id="IPR002123">
    <property type="entry name" value="Plipid/glycerol_acylTrfase"/>
</dbReference>
<organism evidence="12 13">
    <name type="scientific">Thalassotalea castellviae</name>
    <dbReference type="NCBI Taxonomy" id="3075612"/>
    <lineage>
        <taxon>Bacteria</taxon>
        <taxon>Pseudomonadati</taxon>
        <taxon>Pseudomonadota</taxon>
        <taxon>Gammaproteobacteria</taxon>
        <taxon>Alteromonadales</taxon>
        <taxon>Colwelliaceae</taxon>
        <taxon>Thalassotalea</taxon>
    </lineage>
</organism>
<proteinExistence type="inferred from homology"/>
<evidence type="ECO:0000256" key="5">
    <source>
        <dbReference type="ARBA" id="ARBA00023315"/>
    </source>
</evidence>
<dbReference type="Pfam" id="PF13444">
    <property type="entry name" value="Acetyltransf_5"/>
    <property type="match status" value="1"/>
</dbReference>
<reference evidence="12 13" key="1">
    <citation type="submission" date="2023-09" db="EMBL/GenBank/DDBJ databases">
        <authorList>
            <person name="Rey-Velasco X."/>
        </authorList>
    </citation>
    <scope>NUCLEOTIDE SEQUENCE [LARGE SCALE GENOMIC DNA]</scope>
    <source>
        <strain evidence="12 13">W431</strain>
    </source>
</reference>
<dbReference type="Pfam" id="PF19576">
    <property type="entry name" value="Acyltransf_2"/>
    <property type="match status" value="1"/>
</dbReference>
<keyword evidence="13" id="KW-1185">Reference proteome</keyword>
<evidence type="ECO:0000256" key="1">
    <source>
        <dbReference type="ARBA" id="ARBA00005189"/>
    </source>
</evidence>
<evidence type="ECO:0000313" key="13">
    <source>
        <dbReference type="Proteomes" id="UP001266357"/>
    </source>
</evidence>
<comment type="caution">
    <text evidence="12">The sequence shown here is derived from an EMBL/GenBank/DDBJ whole genome shotgun (WGS) entry which is preliminary data.</text>
</comment>
<dbReference type="PANTHER" id="PTHR37323">
    <property type="entry name" value="GCN5-RELATED N-ACETYLTRANSFERASE"/>
    <property type="match status" value="1"/>
</dbReference>
<dbReference type="SUPFAM" id="SSF69593">
    <property type="entry name" value="Glycerol-3-phosphate (1)-acyltransferase"/>
    <property type="match status" value="1"/>
</dbReference>
<dbReference type="GO" id="GO:0016746">
    <property type="term" value="F:acyltransferase activity"/>
    <property type="evidence" value="ECO:0007669"/>
    <property type="project" value="UniProtKB-KW"/>
</dbReference>
<dbReference type="CDD" id="cd07986">
    <property type="entry name" value="LPLAT_ACT14924-like"/>
    <property type="match status" value="1"/>
</dbReference>
<dbReference type="EC" id="2.3.2.30" evidence="7"/>
<evidence type="ECO:0000256" key="7">
    <source>
        <dbReference type="ARBA" id="ARBA00039058"/>
    </source>
</evidence>
<comment type="pathway">
    <text evidence="1">Lipid metabolism.</text>
</comment>
<dbReference type="SUPFAM" id="SSF55729">
    <property type="entry name" value="Acyl-CoA N-acyltransferases (Nat)"/>
    <property type="match status" value="1"/>
</dbReference>
<dbReference type="RefSeq" id="WP_311580886.1">
    <property type="nucleotide sequence ID" value="NZ_JAVRIF010000004.1"/>
</dbReference>
<sequence>MYTVNEIIDRHYPQVSNKPWLSAPLKFCLKKLLHEKDIQQFEQDYPHCFGLEFVEQVLEYFEVSYSCRDTEKERIPSHGRVVIIANHPVGSLDGLALLKLISEVRDDVKVVANEMLMAFEPLHDLLLPVNNMQGGTAKACLVNIDQHLQNEGALIVFPAGEVSRLRPQGIRDTVWHKGFLRMATKAQAPILPIKVSAKNSASFYGMSMIYKPLSTMFLVKEMFKQRCNHFPMRIGELIAYQTYANNGIHINQQVKLFKKHLYRIGTNKPLIFESQKAIALPEGRQKLRKAIKKYCQVIGETQDGKIIYLYQHNKSSSIMREIGRLREVSFRAVGEGCNKRRDIDAYDSHYFHLILWDKDDLEIAGAYRLANASKVYAENMLYSATLFEYNPQMQQYFSQGLELGRSFVQPKYWGKRSLDYLWYGIGAYLQKNPQYRYMIGPVSLSNSYPQAAKELIVQFYQRHFSCDENLAKAMYPFKFEQDIANKNQVLNYQDEFVELKHKLATMGTTVPTLYKQYADLCKPGGVKFLDFNVDPDFNYCIDGLVLLDLHYLKDKKRQRYLPETSQATEAC</sequence>
<comment type="function">
    <text evidence="9">Catalyzes the first step in the biosynthesis of ornithine lipids, which are phosphorus-free membrane lipids. Catalyzes the 3-hydroxyacyl-acyl carrier protein-dependent acylation of ornithine to form lyso-ornithine lipid (LOL).</text>
</comment>
<comment type="similarity">
    <text evidence="6">Belongs to the acetyltransferase family. OlsB subfamily.</text>
</comment>
<dbReference type="Proteomes" id="UP001266357">
    <property type="component" value="Unassembled WGS sequence"/>
</dbReference>
<evidence type="ECO:0000313" key="12">
    <source>
        <dbReference type="EMBL" id="MDT0603849.1"/>
    </source>
</evidence>
<evidence type="ECO:0000256" key="2">
    <source>
        <dbReference type="ARBA" id="ARBA00022516"/>
    </source>
</evidence>
<keyword evidence="2" id="KW-0444">Lipid biosynthesis</keyword>
<keyword evidence="3 12" id="KW-0808">Transferase</keyword>
<dbReference type="InterPro" id="IPR045746">
    <property type="entry name" value="ACT14924-like_Acyltransf_dom"/>
</dbReference>
<evidence type="ECO:0000259" key="11">
    <source>
        <dbReference type="SMART" id="SM00563"/>
    </source>
</evidence>
<dbReference type="InterPro" id="IPR052351">
    <property type="entry name" value="Ornithine_N-alpha-AT"/>
</dbReference>
<keyword evidence="4" id="KW-0443">Lipid metabolism</keyword>
<evidence type="ECO:0000256" key="6">
    <source>
        <dbReference type="ARBA" id="ARBA00038095"/>
    </source>
</evidence>
<evidence type="ECO:0000256" key="9">
    <source>
        <dbReference type="ARBA" id="ARBA00045724"/>
    </source>
</evidence>
<dbReference type="InterPro" id="IPR016181">
    <property type="entry name" value="Acyl_CoA_acyltransferase"/>
</dbReference>
<gene>
    <name evidence="12" type="ORF">RM573_09610</name>
</gene>
<evidence type="ECO:0000256" key="10">
    <source>
        <dbReference type="ARBA" id="ARBA00047785"/>
    </source>
</evidence>
<evidence type="ECO:0000256" key="4">
    <source>
        <dbReference type="ARBA" id="ARBA00023098"/>
    </source>
</evidence>
<dbReference type="EMBL" id="JAVRIF010000004">
    <property type="protein sequence ID" value="MDT0603849.1"/>
    <property type="molecule type" value="Genomic_DNA"/>
</dbReference>
<dbReference type="Gene3D" id="3.40.630.30">
    <property type="match status" value="1"/>
</dbReference>